<dbReference type="OrthoDB" id="4190313at2759"/>
<dbReference type="VEuPathDB" id="FungiDB:EMCG_07349"/>
<dbReference type="GO" id="GO:0008270">
    <property type="term" value="F:zinc ion binding"/>
    <property type="evidence" value="ECO:0007669"/>
    <property type="project" value="UniProtKB-KW"/>
</dbReference>
<keyword evidence="1" id="KW-0862">Zinc</keyword>
<evidence type="ECO:0000313" key="4">
    <source>
        <dbReference type="Proteomes" id="UP000034164"/>
    </source>
</evidence>
<keyword evidence="1" id="KW-0863">Zinc-finger</keyword>
<protein>
    <recommendedName>
        <fullName evidence="2">C2H2-type domain-containing protein</fullName>
    </recommendedName>
</protein>
<evidence type="ECO:0000313" key="3">
    <source>
        <dbReference type="EMBL" id="KKZ66957.1"/>
    </source>
</evidence>
<dbReference type="AlphaFoldDB" id="A0A0G2I8M4"/>
<dbReference type="EMBL" id="LCZI01000373">
    <property type="protein sequence ID" value="KKZ66957.1"/>
    <property type="molecule type" value="Genomic_DNA"/>
</dbReference>
<proteinExistence type="predicted"/>
<dbReference type="PROSITE" id="PS50157">
    <property type="entry name" value="ZINC_FINGER_C2H2_2"/>
    <property type="match status" value="1"/>
</dbReference>
<name>A0A0G2I8M4_9EURO</name>
<dbReference type="InterPro" id="IPR013087">
    <property type="entry name" value="Znf_C2H2_type"/>
</dbReference>
<dbReference type="PROSITE" id="PS00028">
    <property type="entry name" value="ZINC_FINGER_C2H2_1"/>
    <property type="match status" value="1"/>
</dbReference>
<gene>
    <name evidence="3" type="ORF">EMCG_07349</name>
</gene>
<dbReference type="Proteomes" id="UP000034164">
    <property type="component" value="Unassembled WGS sequence"/>
</dbReference>
<evidence type="ECO:0000259" key="2">
    <source>
        <dbReference type="PROSITE" id="PS50157"/>
    </source>
</evidence>
<keyword evidence="1" id="KW-0479">Metal-binding</keyword>
<feature type="domain" description="C2H2-type" evidence="2">
    <location>
        <begin position="79"/>
        <end position="114"/>
    </location>
</feature>
<accession>A0A0G2I8M4</accession>
<evidence type="ECO:0000256" key="1">
    <source>
        <dbReference type="PROSITE-ProRule" id="PRU00042"/>
    </source>
</evidence>
<sequence>MAGDAPYSLATLPTSDSTVSIQTPTEYVIHIESQNPAETAKSENNLIYGCAFGKCTEIFRSKDEWKRHENENHFQLEAWRCSVRNAENHECARLFYNRSGYAEHLRDEHNFEETIRKTLDENTIGRNGQYQYWCGFCRVLLRLQTKGSDAWDERYDHIGDHIENQWNYYDWLLEEGHRTKGDIAADGILERTVHMYPDEDSANLVALVSEFARRVLDSQDSPADIRIICRHDATTPRRSR</sequence>
<comment type="caution">
    <text evidence="3">The sequence shown here is derived from an EMBL/GenBank/DDBJ whole genome shotgun (WGS) entry which is preliminary data.</text>
</comment>
<organism evidence="3 4">
    <name type="scientific">[Emmonsia] crescens</name>
    <dbReference type="NCBI Taxonomy" id="73230"/>
    <lineage>
        <taxon>Eukaryota</taxon>
        <taxon>Fungi</taxon>
        <taxon>Dikarya</taxon>
        <taxon>Ascomycota</taxon>
        <taxon>Pezizomycotina</taxon>
        <taxon>Eurotiomycetes</taxon>
        <taxon>Eurotiomycetidae</taxon>
        <taxon>Onygenales</taxon>
        <taxon>Ajellomycetaceae</taxon>
        <taxon>Emergomyces</taxon>
    </lineage>
</organism>
<reference evidence="4" key="1">
    <citation type="journal article" date="2015" name="PLoS Genet.">
        <title>The dynamic genome and transcriptome of the human fungal pathogen Blastomyces and close relative Emmonsia.</title>
        <authorList>
            <person name="Munoz J.F."/>
            <person name="Gauthier G.M."/>
            <person name="Desjardins C.A."/>
            <person name="Gallo J.E."/>
            <person name="Holder J."/>
            <person name="Sullivan T.D."/>
            <person name="Marty A.J."/>
            <person name="Carmen J.C."/>
            <person name="Chen Z."/>
            <person name="Ding L."/>
            <person name="Gujja S."/>
            <person name="Magrini V."/>
            <person name="Misas E."/>
            <person name="Mitreva M."/>
            <person name="Priest M."/>
            <person name="Saif S."/>
            <person name="Whiston E.A."/>
            <person name="Young S."/>
            <person name="Zeng Q."/>
            <person name="Goldman W.E."/>
            <person name="Mardis E.R."/>
            <person name="Taylor J.W."/>
            <person name="McEwen J.G."/>
            <person name="Clay O.K."/>
            <person name="Klein B.S."/>
            <person name="Cuomo C.A."/>
        </authorList>
    </citation>
    <scope>NUCLEOTIDE SEQUENCE [LARGE SCALE GENOMIC DNA]</scope>
    <source>
        <strain evidence="4">UAMH 3008</strain>
    </source>
</reference>